<dbReference type="AlphaFoldDB" id="A0A9N9IR77"/>
<gene>
    <name evidence="1" type="ORF">DERYTH_LOCUS16617</name>
</gene>
<evidence type="ECO:0000313" key="2">
    <source>
        <dbReference type="Proteomes" id="UP000789405"/>
    </source>
</evidence>
<comment type="caution">
    <text evidence="1">The sequence shown here is derived from an EMBL/GenBank/DDBJ whole genome shotgun (WGS) entry which is preliminary data.</text>
</comment>
<dbReference type="Proteomes" id="UP000789405">
    <property type="component" value="Unassembled WGS sequence"/>
</dbReference>
<feature type="non-terminal residue" evidence="1">
    <location>
        <position position="51"/>
    </location>
</feature>
<organism evidence="1 2">
    <name type="scientific">Dentiscutata erythropus</name>
    <dbReference type="NCBI Taxonomy" id="1348616"/>
    <lineage>
        <taxon>Eukaryota</taxon>
        <taxon>Fungi</taxon>
        <taxon>Fungi incertae sedis</taxon>
        <taxon>Mucoromycota</taxon>
        <taxon>Glomeromycotina</taxon>
        <taxon>Glomeromycetes</taxon>
        <taxon>Diversisporales</taxon>
        <taxon>Gigasporaceae</taxon>
        <taxon>Dentiscutata</taxon>
    </lineage>
</organism>
<evidence type="ECO:0000313" key="1">
    <source>
        <dbReference type="EMBL" id="CAG8748032.1"/>
    </source>
</evidence>
<sequence length="51" mass="6076">MLDAKFRSRRIKFDCIINILSYNTTFMALMAHNILRWTRIGGSESEYSQYL</sequence>
<protein>
    <submittedName>
        <fullName evidence="1">9113_t:CDS:1</fullName>
    </submittedName>
</protein>
<dbReference type="EMBL" id="CAJVPY010014730">
    <property type="protein sequence ID" value="CAG8748032.1"/>
    <property type="molecule type" value="Genomic_DNA"/>
</dbReference>
<name>A0A9N9IR77_9GLOM</name>
<reference evidence="1" key="1">
    <citation type="submission" date="2021-06" db="EMBL/GenBank/DDBJ databases">
        <authorList>
            <person name="Kallberg Y."/>
            <person name="Tangrot J."/>
            <person name="Rosling A."/>
        </authorList>
    </citation>
    <scope>NUCLEOTIDE SEQUENCE</scope>
    <source>
        <strain evidence="1">MA453B</strain>
    </source>
</reference>
<proteinExistence type="predicted"/>
<keyword evidence="2" id="KW-1185">Reference proteome</keyword>
<accession>A0A9N9IR77</accession>